<dbReference type="InterPro" id="IPR001611">
    <property type="entry name" value="Leu-rich_rpt"/>
</dbReference>
<dbReference type="Gene3D" id="1.20.5.4130">
    <property type="match status" value="1"/>
</dbReference>
<dbReference type="Pfam" id="PF18052">
    <property type="entry name" value="Rx_N"/>
    <property type="match status" value="1"/>
</dbReference>
<keyword evidence="3" id="KW-0547">Nucleotide-binding</keyword>
<evidence type="ECO:0000259" key="6">
    <source>
        <dbReference type="Pfam" id="PF00931"/>
    </source>
</evidence>
<dbReference type="Pfam" id="PF13855">
    <property type="entry name" value="LRR_8"/>
    <property type="match status" value="1"/>
</dbReference>
<evidence type="ECO:0000259" key="9">
    <source>
        <dbReference type="Pfam" id="PF25019"/>
    </source>
</evidence>
<dbReference type="RefSeq" id="XP_060671279.1">
    <property type="nucleotide sequence ID" value="XM_060815296.1"/>
</dbReference>
<dbReference type="Gene3D" id="3.40.50.300">
    <property type="entry name" value="P-loop containing nucleotide triphosphate hydrolases"/>
    <property type="match status" value="1"/>
</dbReference>
<dbReference type="Gene3D" id="1.10.8.430">
    <property type="entry name" value="Helical domain of apoptotic protease-activating factors"/>
    <property type="match status" value="1"/>
</dbReference>
<evidence type="ECO:0000256" key="2">
    <source>
        <dbReference type="ARBA" id="ARBA00022737"/>
    </source>
</evidence>
<protein>
    <submittedName>
        <fullName evidence="11 12">Disease resistance protein RGA1</fullName>
    </submittedName>
</protein>
<dbReference type="PRINTS" id="PR00364">
    <property type="entry name" value="DISEASERSIST"/>
</dbReference>
<dbReference type="InterPro" id="IPR042197">
    <property type="entry name" value="Apaf_helical"/>
</dbReference>
<dbReference type="RefSeq" id="XP_060671280.1">
    <property type="nucleotide sequence ID" value="XM_060815297.1"/>
</dbReference>
<keyword evidence="1" id="KW-0433">Leucine-rich repeat</keyword>
<evidence type="ECO:0000313" key="13">
    <source>
        <dbReference type="RefSeq" id="XP_060671280.1"/>
    </source>
</evidence>
<dbReference type="PANTHER" id="PTHR36766">
    <property type="entry name" value="PLANT BROAD-SPECTRUM MILDEW RESISTANCE PROTEIN RPW8"/>
    <property type="match status" value="1"/>
</dbReference>
<dbReference type="RefSeq" id="XP_060671281.1">
    <property type="nucleotide sequence ID" value="XM_060815298.1"/>
</dbReference>
<evidence type="ECO:0000313" key="11">
    <source>
        <dbReference type="RefSeq" id="XP_060671278.1"/>
    </source>
</evidence>
<keyword evidence="5" id="KW-0067">ATP-binding</keyword>
<proteinExistence type="predicted"/>
<organism evidence="10 13">
    <name type="scientific">Ziziphus jujuba</name>
    <name type="common">Chinese jujube</name>
    <name type="synonym">Ziziphus sativa</name>
    <dbReference type="NCBI Taxonomy" id="326968"/>
    <lineage>
        <taxon>Eukaryota</taxon>
        <taxon>Viridiplantae</taxon>
        <taxon>Streptophyta</taxon>
        <taxon>Embryophyta</taxon>
        <taxon>Tracheophyta</taxon>
        <taxon>Spermatophyta</taxon>
        <taxon>Magnoliopsida</taxon>
        <taxon>eudicotyledons</taxon>
        <taxon>Gunneridae</taxon>
        <taxon>Pentapetalae</taxon>
        <taxon>rosids</taxon>
        <taxon>fabids</taxon>
        <taxon>Rosales</taxon>
        <taxon>Rhamnaceae</taxon>
        <taxon>Paliureae</taxon>
        <taxon>Ziziphus</taxon>
    </lineage>
</organism>
<evidence type="ECO:0000256" key="4">
    <source>
        <dbReference type="ARBA" id="ARBA00022821"/>
    </source>
</evidence>
<reference evidence="11 12" key="1">
    <citation type="submission" date="2025-05" db="UniProtKB">
        <authorList>
            <consortium name="RefSeq"/>
        </authorList>
    </citation>
    <scope>IDENTIFICATION</scope>
    <source>
        <tissue evidence="11 12">Seedling</tissue>
    </source>
</reference>
<evidence type="ECO:0000256" key="1">
    <source>
        <dbReference type="ARBA" id="ARBA00022614"/>
    </source>
</evidence>
<feature type="domain" description="Disease resistance N-terminal" evidence="7">
    <location>
        <begin position="12"/>
        <end position="102"/>
    </location>
</feature>
<dbReference type="InterPro" id="IPR036388">
    <property type="entry name" value="WH-like_DNA-bd_sf"/>
</dbReference>
<dbReference type="InterPro" id="IPR056789">
    <property type="entry name" value="LRR_R13L1-DRL21"/>
</dbReference>
<dbReference type="InterPro" id="IPR032675">
    <property type="entry name" value="LRR_dom_sf"/>
</dbReference>
<dbReference type="PANTHER" id="PTHR36766:SF38">
    <property type="entry name" value="DISEASE RESISTANCE PROTEIN RGA3"/>
    <property type="match status" value="1"/>
</dbReference>
<dbReference type="InterPro" id="IPR041118">
    <property type="entry name" value="Rx_N"/>
</dbReference>
<dbReference type="InterPro" id="IPR058922">
    <property type="entry name" value="WHD_DRP"/>
</dbReference>
<name>A0ABM4A3L4_ZIZJJ</name>
<keyword evidence="10" id="KW-1185">Reference proteome</keyword>
<feature type="domain" description="R13L1/DRL21-like LRR repeat region" evidence="9">
    <location>
        <begin position="727"/>
        <end position="855"/>
    </location>
</feature>
<dbReference type="InterPro" id="IPR038005">
    <property type="entry name" value="RX-like_CC"/>
</dbReference>
<evidence type="ECO:0000256" key="3">
    <source>
        <dbReference type="ARBA" id="ARBA00022741"/>
    </source>
</evidence>
<accession>A0ABM4A3L4</accession>
<keyword evidence="4" id="KW-0611">Plant defense</keyword>
<evidence type="ECO:0000313" key="12">
    <source>
        <dbReference type="RefSeq" id="XP_060671279.1"/>
    </source>
</evidence>
<dbReference type="GeneID" id="107422334"/>
<dbReference type="RefSeq" id="XP_060671278.1">
    <property type="nucleotide sequence ID" value="XM_060815295.1"/>
</dbReference>
<dbReference type="Pfam" id="PF23559">
    <property type="entry name" value="WHD_DRP"/>
    <property type="match status" value="1"/>
</dbReference>
<dbReference type="Pfam" id="PF00931">
    <property type="entry name" value="NB-ARC"/>
    <property type="match status" value="1"/>
</dbReference>
<evidence type="ECO:0000313" key="14">
    <source>
        <dbReference type="RefSeq" id="XP_060671281.1"/>
    </source>
</evidence>
<dbReference type="CDD" id="cd14798">
    <property type="entry name" value="RX-CC_like"/>
    <property type="match status" value="1"/>
</dbReference>
<dbReference type="Gene3D" id="3.80.10.10">
    <property type="entry name" value="Ribonuclease Inhibitor"/>
    <property type="match status" value="3"/>
</dbReference>
<dbReference type="SUPFAM" id="SSF52540">
    <property type="entry name" value="P-loop containing nucleoside triphosphate hydrolases"/>
    <property type="match status" value="1"/>
</dbReference>
<keyword evidence="2" id="KW-0677">Repeat</keyword>
<gene>
    <name evidence="11 12 13 14" type="primary">LOC107422334</name>
</gene>
<evidence type="ECO:0000313" key="10">
    <source>
        <dbReference type="Proteomes" id="UP001652623"/>
    </source>
</evidence>
<dbReference type="InterPro" id="IPR027417">
    <property type="entry name" value="P-loop_NTPase"/>
</dbReference>
<evidence type="ECO:0000259" key="8">
    <source>
        <dbReference type="Pfam" id="PF23559"/>
    </source>
</evidence>
<evidence type="ECO:0000256" key="5">
    <source>
        <dbReference type="ARBA" id="ARBA00022840"/>
    </source>
</evidence>
<evidence type="ECO:0000259" key="7">
    <source>
        <dbReference type="Pfam" id="PF18052"/>
    </source>
</evidence>
<dbReference type="InterPro" id="IPR002182">
    <property type="entry name" value="NB-ARC"/>
</dbReference>
<dbReference type="Pfam" id="PF25019">
    <property type="entry name" value="LRR_R13L1-DRL21"/>
    <property type="match status" value="1"/>
</dbReference>
<dbReference type="Proteomes" id="UP001652623">
    <property type="component" value="Chromosome 3"/>
</dbReference>
<dbReference type="Gene3D" id="1.10.10.10">
    <property type="entry name" value="Winged helix-like DNA-binding domain superfamily/Winged helix DNA-binding domain"/>
    <property type="match status" value="1"/>
</dbReference>
<dbReference type="SUPFAM" id="SSF52058">
    <property type="entry name" value="L domain-like"/>
    <property type="match status" value="2"/>
</dbReference>
<feature type="domain" description="NB-ARC" evidence="6">
    <location>
        <begin position="177"/>
        <end position="342"/>
    </location>
</feature>
<feature type="domain" description="Disease resistance protein winged helix" evidence="8">
    <location>
        <begin position="427"/>
        <end position="499"/>
    </location>
</feature>
<sequence>MAESILFGIANRIVESLTSATVQELALIWGAKDELSGLEETISTIKDVLLDAEEQQVHNHQVRSWLNKLEDAVYEADDLSDDISTEVLRRQLMSGCNIGKKVRTFFSSSNQLVFRHNMAHKIKDIKEILAAISKNRGDFQLEVRREETRLVARAREHTHSYIPQENVIGRESDKISILQLLLDPKHEENVFVVPIVGCGGLGKTTLAQPVFNDKEVQTKFDLRIWVCVSNDFNVRSLVERIIKSVTDQSLGNLEMDQLQKELQKQINGKRYFLVLDDVWNENRELWISLQNLLSNGAKGSRILITTRSKVVGEITSTMEPYMLGLLDKDNSWSLFKKVAFKSGQEPNNSNTVKTAMEIVEKCGGIPLAIRTIGSMLYSKNPETEWSNFLEIEFSRIPQNENDILPTLKLSYDSLPSHLKNCFAYCRLFPKDHAIEVDMLIKLWMAQGFITSSSSIQSLEDVGNEYFKDLYWRSFFQEVEENSSTKMLECKMHDLMHDLAIQVAGTECATLHSTEENINERTRHVSFDFHLETPGKIPTSLSQKSKIRTTLFPQKSWESNKLSWDDIGKIPTSLSQKSKIRTTLFPQKSWESNKLSWDDILLNFKLLRTLDLHDSGLKMVPKSIGKLKHLRYLNLSENGDIKRLPNSITKLQNLQTLKLSYCEDLVELPRDLKKLVNLRHLENYGCDSLTHMPSGLGQLTYLHTLNEFVVKKGIDSTGKQHNRHVGGLNELMELNNLRGELSIRNLGYGEDASLEYKDAKLKEKQHLHHLKLLWPERSGDHVDAREAADYEITLESLQPHPNLKELSLIDYKGARLASWLPSLTTLDTLLLAQCEKIENVLPLRQLPCLKSLQLGGLSSLEYISDNNNVSSDLLASQEPLLSNLQSLELQALPNLKGWWKDHHVEEEDDSCCSLPLFACLSRLVIEDCPKLTSMPLYPYLKEELVLVKASLKSFQQTLMMSTADSSFSPLSNLTSIILSGIQHLQSLPEELTRLTSLEALYIIDCPKLKTLCPAILHLTFLQKLMISRCQEVDICDNGDGNMWQALQSLDSLQLYYLPQLETLPDGLQQLTSLRLLSLDECKSLVSIPEWIGNLKSLQMLDISACNNLKSLPQGIQQLTSLQALSIMDCPVLKQRCERGGEDWHKVAHIRYLSLA</sequence>